<accession>A0A854QFF0</accession>
<dbReference type="AlphaFoldDB" id="A0A854QFF0"/>
<dbReference type="OrthoDB" id="414774at2759"/>
<evidence type="ECO:0000313" key="2">
    <source>
        <dbReference type="Proteomes" id="UP000199727"/>
    </source>
</evidence>
<organism evidence="1 2">
    <name type="scientific">Cryptococcus neoformans Tu259-1</name>
    <dbReference type="NCBI Taxonomy" id="1230072"/>
    <lineage>
        <taxon>Eukaryota</taxon>
        <taxon>Fungi</taxon>
        <taxon>Dikarya</taxon>
        <taxon>Basidiomycota</taxon>
        <taxon>Agaricomycotina</taxon>
        <taxon>Tremellomycetes</taxon>
        <taxon>Tremellales</taxon>
        <taxon>Cryptococcaceae</taxon>
        <taxon>Cryptococcus</taxon>
        <taxon>Cryptococcus neoformans species complex</taxon>
    </lineage>
</organism>
<dbReference type="SUPFAM" id="SSF48452">
    <property type="entry name" value="TPR-like"/>
    <property type="match status" value="2"/>
</dbReference>
<dbReference type="PANTHER" id="PTHR45588:SF1">
    <property type="entry name" value="WW DOMAIN-CONTAINING PROTEIN"/>
    <property type="match status" value="1"/>
</dbReference>
<dbReference type="PANTHER" id="PTHR45588">
    <property type="entry name" value="TPR DOMAIN-CONTAINING PROTEIN"/>
    <property type="match status" value="1"/>
</dbReference>
<protein>
    <submittedName>
        <fullName evidence="1">TPR domain-containing protein</fullName>
    </submittedName>
</protein>
<dbReference type="InterPro" id="IPR011990">
    <property type="entry name" value="TPR-like_helical_dom_sf"/>
</dbReference>
<sequence>MFTLVLLIPQSVLGENEQTSGEPSLHLNRFQSIHILHTRNMSPTKTPNGIPNGDTNLSAPDVDSYPYNLGSYSCKVNTNSKDCQTWFDRGLIWSYGFHHEEAERCFRYAVHCDPHCAMAHWGIAYAGGPNYNKAWERFDEADLKRALHKCHLATSKARELAIAPLEVALVEALCARFPSEREGDYQHWNRTYSEYMDQVYEKHGDHLDVVALYADSLMALAPWQLWDLHTGAPREDSRTLRIESILEKAFQRPESLFHPGILHFYIHLMELSSKPELAVLAADRLRNLCPDVGHLNHMPGHIDLLIGDYRRAIASNIEAIRGDELYMKHGSTTDFYTFYRLHDYTFPIYAGMFNGQFRIAMDTVERMEKSLTEDLLRIPSPPMIDWMEGFKSYRVHVLVRFGKWHDILQLPFPNDRQFYCVTTTILHYARALSYSVLDRVEDALKERDLFRVSRMKIYPSRFEFPNSWQDILNVAETMLTGELEYRRANYTLAFEQLRKSIRYYDNLIYAEPWGWMQPPRHAYAALQLEQGNVEEAAKTYAEDLGYVDSLPRAVRHPNNVWALHGYHECLVKLGRHGEAKILEPQLILALAVADIPIESSCFCRRMQPAANQSMCCKSIG</sequence>
<reference evidence="1 2" key="1">
    <citation type="submission" date="2017-06" db="EMBL/GenBank/DDBJ databases">
        <title>Global population genomics of the pathogenic fungus Cryptococcus neoformans var. grubii.</title>
        <authorList>
            <person name="Cuomo C."/>
            <person name="Litvintseva A."/>
            <person name="Chen Y."/>
            <person name="Young S."/>
            <person name="Zeng Q."/>
            <person name="Chapman S."/>
            <person name="Gujja S."/>
            <person name="Saif S."/>
            <person name="Birren B."/>
        </authorList>
    </citation>
    <scope>NUCLEOTIDE SEQUENCE [LARGE SCALE GENOMIC DNA]</scope>
    <source>
        <strain evidence="1 2">Tu259-1</strain>
    </source>
</reference>
<gene>
    <name evidence="1" type="ORF">C361_01940</name>
</gene>
<name>A0A854QFF0_CRYNE</name>
<comment type="caution">
    <text evidence="1">The sequence shown here is derived from an EMBL/GenBank/DDBJ whole genome shotgun (WGS) entry which is preliminary data.</text>
</comment>
<dbReference type="Gene3D" id="1.25.40.10">
    <property type="entry name" value="Tetratricopeptide repeat domain"/>
    <property type="match status" value="2"/>
</dbReference>
<dbReference type="Proteomes" id="UP000199727">
    <property type="component" value="Unassembled WGS sequence"/>
</dbReference>
<evidence type="ECO:0000313" key="1">
    <source>
        <dbReference type="EMBL" id="OXG24940.1"/>
    </source>
</evidence>
<proteinExistence type="predicted"/>
<dbReference type="EMBL" id="AMKT01000028">
    <property type="protein sequence ID" value="OXG24940.1"/>
    <property type="molecule type" value="Genomic_DNA"/>
</dbReference>